<evidence type="ECO:0000313" key="2">
    <source>
        <dbReference type="Proteomes" id="UP000282184"/>
    </source>
</evidence>
<proteinExistence type="predicted"/>
<dbReference type="Proteomes" id="UP000282184">
    <property type="component" value="Unassembled WGS sequence"/>
</dbReference>
<accession>A0A3S0H868</accession>
<sequence length="96" mass="11191">MFDSYETDFGKVNWNWCHSVCIQMHEIEELLGLPTRTELYLKSAHEYEVVGYTSERKFLSVTFILAADRIVVENVNLPSYESIRDVIIRQFLAAAE</sequence>
<organism evidence="1 2">
    <name type="scientific">Hymenobacter gummosus</name>
    <dbReference type="NCBI Taxonomy" id="1776032"/>
    <lineage>
        <taxon>Bacteria</taxon>
        <taxon>Pseudomonadati</taxon>
        <taxon>Bacteroidota</taxon>
        <taxon>Cytophagia</taxon>
        <taxon>Cytophagales</taxon>
        <taxon>Hymenobacteraceae</taxon>
        <taxon>Hymenobacter</taxon>
    </lineage>
</organism>
<keyword evidence="2" id="KW-1185">Reference proteome</keyword>
<reference evidence="1 2" key="1">
    <citation type="submission" date="2018-12" db="EMBL/GenBank/DDBJ databases">
        <title>Hymenobacter gummosus sp. nov., isolated from a spring.</title>
        <authorList>
            <person name="Nie L."/>
        </authorList>
    </citation>
    <scope>NUCLEOTIDE SEQUENCE [LARGE SCALE GENOMIC DNA]</scope>
    <source>
        <strain evidence="1 2">KCTC 52166</strain>
    </source>
</reference>
<dbReference type="AlphaFoldDB" id="A0A3S0H868"/>
<evidence type="ECO:0000313" key="1">
    <source>
        <dbReference type="EMBL" id="RTQ48517.1"/>
    </source>
</evidence>
<protein>
    <submittedName>
        <fullName evidence="1">Uncharacterized protein</fullName>
    </submittedName>
</protein>
<gene>
    <name evidence="1" type="ORF">EJV47_16225</name>
</gene>
<comment type="caution">
    <text evidence="1">The sequence shown here is derived from an EMBL/GenBank/DDBJ whole genome shotgun (WGS) entry which is preliminary data.</text>
</comment>
<dbReference type="RefSeq" id="WP_126694222.1">
    <property type="nucleotide sequence ID" value="NZ_RXOF01000009.1"/>
</dbReference>
<dbReference type="EMBL" id="RXOF01000009">
    <property type="protein sequence ID" value="RTQ48517.1"/>
    <property type="molecule type" value="Genomic_DNA"/>
</dbReference>
<dbReference type="OrthoDB" id="885441at2"/>
<name>A0A3S0H868_9BACT</name>